<keyword evidence="2" id="KW-1185">Reference proteome</keyword>
<protein>
    <submittedName>
        <fullName evidence="1">Uncharacterized protein</fullName>
    </submittedName>
</protein>
<evidence type="ECO:0000313" key="2">
    <source>
        <dbReference type="Proteomes" id="UP001558713"/>
    </source>
</evidence>
<dbReference type="NCBIfam" id="TIGR01572">
    <property type="entry name" value="A_thl_para_3677"/>
    <property type="match status" value="1"/>
</dbReference>
<organism evidence="1 2">
    <name type="scientific">Cardamine amara subsp. amara</name>
    <dbReference type="NCBI Taxonomy" id="228776"/>
    <lineage>
        <taxon>Eukaryota</taxon>
        <taxon>Viridiplantae</taxon>
        <taxon>Streptophyta</taxon>
        <taxon>Embryophyta</taxon>
        <taxon>Tracheophyta</taxon>
        <taxon>Spermatophyta</taxon>
        <taxon>Magnoliopsida</taxon>
        <taxon>eudicotyledons</taxon>
        <taxon>Gunneridae</taxon>
        <taxon>Pentapetalae</taxon>
        <taxon>rosids</taxon>
        <taxon>malvids</taxon>
        <taxon>Brassicales</taxon>
        <taxon>Brassicaceae</taxon>
        <taxon>Cardamineae</taxon>
        <taxon>Cardamine</taxon>
    </lineage>
</organism>
<dbReference type="PANTHER" id="PTHR31260:SF39">
    <property type="entry name" value="BNAA09G28770D PROTEIN"/>
    <property type="match status" value="1"/>
</dbReference>
<dbReference type="AlphaFoldDB" id="A0ABD1ASD2"/>
<proteinExistence type="predicted"/>
<dbReference type="Pfam" id="PF04776">
    <property type="entry name" value="protein_MS5"/>
    <property type="match status" value="1"/>
</dbReference>
<evidence type="ECO:0000313" key="1">
    <source>
        <dbReference type="EMBL" id="KAL1209497.1"/>
    </source>
</evidence>
<dbReference type="InterPro" id="IPR006462">
    <property type="entry name" value="MS5"/>
</dbReference>
<gene>
    <name evidence="1" type="ORF">V5N11_022838</name>
</gene>
<dbReference type="EMBL" id="JBANAX010000416">
    <property type="protein sequence ID" value="KAL1209497.1"/>
    <property type="molecule type" value="Genomic_DNA"/>
</dbReference>
<reference evidence="1 2" key="1">
    <citation type="submission" date="2024-04" db="EMBL/GenBank/DDBJ databases">
        <title>Genome assembly C_amara_ONT_v2.</title>
        <authorList>
            <person name="Yant L."/>
            <person name="Moore C."/>
            <person name="Slenker M."/>
        </authorList>
    </citation>
    <scope>NUCLEOTIDE SEQUENCE [LARGE SCALE GENOMIC DNA]</scope>
    <source>
        <tissue evidence="1">Leaf</tissue>
    </source>
</reference>
<sequence length="364" mass="42250">MRSGTKEDVGDSTKKVRLIRIIKGTRQKITGPALLASRERVEKAGVFDIKSSEYGLWRYVCKSWRPCPDIVSAYARLGLDRYNMLNRTKFQLVRVRKYVMTTTPVACYYITLQAIDPTSCSPRTRIFQICVGELYRHRLSVHCTVARRRGTVDTNEYSGPASKFYDVLARSLLEWPPHNPFQKSLVKEQDKDQDWIRLYLELAVATTFRSNTKINPSKLEILKVAIETMKDANEGPDADSVIVLYIRYKDLCEARVGKNVDRVAIVRRRFNKVTGWFSLEGKTLSAEIVLPKKVKSQSRRRYLFRQRLGIHKPWRLSYPRMCKVYKNLGKNQSPRVLLFKQRLGIHQPWRLSVCKALKNRGSDD</sequence>
<dbReference type="Proteomes" id="UP001558713">
    <property type="component" value="Unassembled WGS sequence"/>
</dbReference>
<accession>A0ABD1ASD2</accession>
<dbReference type="PANTHER" id="PTHR31260">
    <property type="entry name" value="CYSTATIN/MONELLIN SUPERFAMILY PROTEIN"/>
    <property type="match status" value="1"/>
</dbReference>
<name>A0ABD1ASD2_CARAN</name>
<comment type="caution">
    <text evidence="1">The sequence shown here is derived from an EMBL/GenBank/DDBJ whole genome shotgun (WGS) entry which is preliminary data.</text>
</comment>